<dbReference type="InterPro" id="IPR019257">
    <property type="entry name" value="MeTrfase_dom"/>
</dbReference>
<organism evidence="2 3">
    <name type="scientific">Metabacillus sediminilitoris</name>
    <dbReference type="NCBI Taxonomy" id="2567941"/>
    <lineage>
        <taxon>Bacteria</taxon>
        <taxon>Bacillati</taxon>
        <taxon>Bacillota</taxon>
        <taxon>Bacilli</taxon>
        <taxon>Bacillales</taxon>
        <taxon>Bacillaceae</taxon>
        <taxon>Metabacillus</taxon>
    </lineage>
</organism>
<keyword evidence="3" id="KW-1185">Reference proteome</keyword>
<evidence type="ECO:0000313" key="3">
    <source>
        <dbReference type="Proteomes" id="UP000310334"/>
    </source>
</evidence>
<sequence>MYRIGCCFYNKGETIHTENSYKYGLNSFKTIVENNGFKTEKVWTDP</sequence>
<dbReference type="AlphaFoldDB" id="A0A4S4BXB9"/>
<name>A0A4S4BXB9_9BACI</name>
<comment type="caution">
    <text evidence="2">The sequence shown here is derived from an EMBL/GenBank/DDBJ whole genome shotgun (WGS) entry which is preliminary data.</text>
</comment>
<accession>A0A4S4BXB9</accession>
<evidence type="ECO:0000259" key="1">
    <source>
        <dbReference type="Pfam" id="PF10017"/>
    </source>
</evidence>
<dbReference type="OrthoDB" id="5289726at2"/>
<dbReference type="Pfam" id="PF10017">
    <property type="entry name" value="Methyltransf_33"/>
    <property type="match status" value="1"/>
</dbReference>
<gene>
    <name evidence="2" type="ORF">E6W99_12450</name>
</gene>
<dbReference type="EMBL" id="SSNT01000008">
    <property type="protein sequence ID" value="THF79846.1"/>
    <property type="molecule type" value="Genomic_DNA"/>
</dbReference>
<proteinExistence type="predicted"/>
<evidence type="ECO:0000313" key="2">
    <source>
        <dbReference type="EMBL" id="THF79846.1"/>
    </source>
</evidence>
<feature type="domain" description="Histidine-specific methyltransferase SAM-dependent" evidence="1">
    <location>
        <begin position="10"/>
        <end position="46"/>
    </location>
</feature>
<dbReference type="Proteomes" id="UP000310334">
    <property type="component" value="Unassembled WGS sequence"/>
</dbReference>
<protein>
    <recommendedName>
        <fullName evidence="1">Histidine-specific methyltransferase SAM-dependent domain-containing protein</fullName>
    </recommendedName>
</protein>
<reference evidence="2 3" key="1">
    <citation type="submission" date="2019-04" db="EMBL/GenBank/DDBJ databases">
        <title>Bacillus sediminilitoris sp. nov., isolated from a tidal flat sediment on the East China Sea.</title>
        <authorList>
            <person name="Wei Y."/>
            <person name="Mao H."/>
            <person name="Fang J."/>
        </authorList>
    </citation>
    <scope>NUCLEOTIDE SEQUENCE [LARGE SCALE GENOMIC DNA]</scope>
    <source>
        <strain evidence="2 3">DSL-17</strain>
    </source>
</reference>